<sequence>MAAGAKKTGAVRPGELRVLTAEEYQELTPAEKGSYTKALRKLGKENEHLPASRRSKGGAGDMASSNGARKQAPTTTAIDDTDAKKSKPGVPYDAGGDEQGREPTAGDTEQLSTGGAIEPEALNGTAAIEEDGDSDIDAARRRKLAARGKRKQQVVSPSEDEGDYHVPVDGASGDKEADDDAEVDDDAPKTMTKSQKAKYSRTDSGAQMALNVRSKPIIIIDNFNDDNDDIDLVNAAHAQAREAVTSQVVAGSQVNNVVVGELVNGANRGAGQSAAAKKRIARLQNQATATGASATTLQVSGVQGTDSGADTGPGSHGAATVGVLPQAVHGAPVTSFALAVPMPAALNEAVASPNIVSGHATPLPPVTAPNTASSPSTLPAVTTPSNASAPSTPAIAAASAPPALSANPDDVGPLATDVTSASGAWPANTDVVLPDSRKGHMGTPVHVVSLKIRPVVTGHFISRIDL</sequence>
<keyword evidence="2" id="KW-1185">Reference proteome</keyword>
<proteinExistence type="predicted"/>
<comment type="caution">
    <text evidence="1">The sequence shown here is derived from an EMBL/GenBank/DDBJ whole genome shotgun (WGS) entry which is preliminary data.</text>
</comment>
<organism evidence="1 2">
    <name type="scientific">Auriscalpium vulgare</name>
    <dbReference type="NCBI Taxonomy" id="40419"/>
    <lineage>
        <taxon>Eukaryota</taxon>
        <taxon>Fungi</taxon>
        <taxon>Dikarya</taxon>
        <taxon>Basidiomycota</taxon>
        <taxon>Agaricomycotina</taxon>
        <taxon>Agaricomycetes</taxon>
        <taxon>Russulales</taxon>
        <taxon>Auriscalpiaceae</taxon>
        <taxon>Auriscalpium</taxon>
    </lineage>
</organism>
<evidence type="ECO:0000313" key="1">
    <source>
        <dbReference type="EMBL" id="KAI0038109.1"/>
    </source>
</evidence>
<gene>
    <name evidence="1" type="ORF">FA95DRAFT_1578399</name>
</gene>
<reference evidence="1" key="1">
    <citation type="submission" date="2021-02" db="EMBL/GenBank/DDBJ databases">
        <authorList>
            <consortium name="DOE Joint Genome Institute"/>
            <person name="Ahrendt S."/>
            <person name="Looney B.P."/>
            <person name="Miyauchi S."/>
            <person name="Morin E."/>
            <person name="Drula E."/>
            <person name="Courty P.E."/>
            <person name="Chicoki N."/>
            <person name="Fauchery L."/>
            <person name="Kohler A."/>
            <person name="Kuo A."/>
            <person name="Labutti K."/>
            <person name="Pangilinan J."/>
            <person name="Lipzen A."/>
            <person name="Riley R."/>
            <person name="Andreopoulos W."/>
            <person name="He G."/>
            <person name="Johnson J."/>
            <person name="Barry K.W."/>
            <person name="Grigoriev I.V."/>
            <person name="Nagy L."/>
            <person name="Hibbett D."/>
            <person name="Henrissat B."/>
            <person name="Matheny P.B."/>
            <person name="Labbe J."/>
            <person name="Martin F."/>
        </authorList>
    </citation>
    <scope>NUCLEOTIDE SEQUENCE</scope>
    <source>
        <strain evidence="1">FP105234-sp</strain>
    </source>
</reference>
<evidence type="ECO:0000313" key="2">
    <source>
        <dbReference type="Proteomes" id="UP000814033"/>
    </source>
</evidence>
<dbReference type="EMBL" id="MU276591">
    <property type="protein sequence ID" value="KAI0038109.1"/>
    <property type="molecule type" value="Genomic_DNA"/>
</dbReference>
<dbReference type="Proteomes" id="UP000814033">
    <property type="component" value="Unassembled WGS sequence"/>
</dbReference>
<accession>A0ACB8R1W4</accession>
<name>A0ACB8R1W4_9AGAM</name>
<reference evidence="1" key="2">
    <citation type="journal article" date="2022" name="New Phytol.">
        <title>Evolutionary transition to the ectomycorrhizal habit in the genomes of a hyperdiverse lineage of mushroom-forming fungi.</title>
        <authorList>
            <person name="Looney B."/>
            <person name="Miyauchi S."/>
            <person name="Morin E."/>
            <person name="Drula E."/>
            <person name="Courty P.E."/>
            <person name="Kohler A."/>
            <person name="Kuo A."/>
            <person name="LaButti K."/>
            <person name="Pangilinan J."/>
            <person name="Lipzen A."/>
            <person name="Riley R."/>
            <person name="Andreopoulos W."/>
            <person name="He G."/>
            <person name="Johnson J."/>
            <person name="Nolan M."/>
            <person name="Tritt A."/>
            <person name="Barry K.W."/>
            <person name="Grigoriev I.V."/>
            <person name="Nagy L.G."/>
            <person name="Hibbett D."/>
            <person name="Henrissat B."/>
            <person name="Matheny P.B."/>
            <person name="Labbe J."/>
            <person name="Martin F.M."/>
        </authorList>
    </citation>
    <scope>NUCLEOTIDE SEQUENCE</scope>
    <source>
        <strain evidence="1">FP105234-sp</strain>
    </source>
</reference>
<protein>
    <submittedName>
        <fullName evidence="1">Uncharacterized protein</fullName>
    </submittedName>
</protein>